<dbReference type="Proteomes" id="UP000279236">
    <property type="component" value="Unassembled WGS sequence"/>
</dbReference>
<dbReference type="Pfam" id="PF00172">
    <property type="entry name" value="Zn_clus"/>
    <property type="match status" value="1"/>
</dbReference>
<dbReference type="Gene3D" id="4.10.240.10">
    <property type="entry name" value="Zn(2)-C6 fungal-type DNA-binding domain"/>
    <property type="match status" value="1"/>
</dbReference>
<comment type="caution">
    <text evidence="5">The sequence shown here is derived from an EMBL/GenBank/DDBJ whole genome shotgun (WGS) entry which is preliminary data.</text>
</comment>
<dbReference type="GO" id="GO:0005634">
    <property type="term" value="C:nucleus"/>
    <property type="evidence" value="ECO:0007669"/>
    <property type="project" value="UniProtKB-SubCell"/>
</dbReference>
<dbReference type="SUPFAM" id="SSF57701">
    <property type="entry name" value="Zn2/Cys6 DNA-binding domain"/>
    <property type="match status" value="1"/>
</dbReference>
<dbReference type="PROSITE" id="PS50048">
    <property type="entry name" value="ZN2_CY6_FUNGAL_2"/>
    <property type="match status" value="1"/>
</dbReference>
<accession>A0A427XT66</accession>
<keyword evidence="2" id="KW-0539">Nucleus</keyword>
<dbReference type="AlphaFoldDB" id="A0A427XT66"/>
<proteinExistence type="predicted"/>
<dbReference type="RefSeq" id="XP_028476462.1">
    <property type="nucleotide sequence ID" value="XM_028623529.1"/>
</dbReference>
<dbReference type="SMART" id="SM00066">
    <property type="entry name" value="GAL4"/>
    <property type="match status" value="1"/>
</dbReference>
<dbReference type="EMBL" id="RSCE01000006">
    <property type="protein sequence ID" value="RSH82007.1"/>
    <property type="molecule type" value="Genomic_DNA"/>
</dbReference>
<reference evidence="5 6" key="1">
    <citation type="submission" date="2018-11" db="EMBL/GenBank/DDBJ databases">
        <title>Genome sequence of Apiotrichum porosum DSM 27194.</title>
        <authorList>
            <person name="Aliyu H."/>
            <person name="Gorte O."/>
            <person name="Ochsenreither K."/>
        </authorList>
    </citation>
    <scope>NUCLEOTIDE SEQUENCE [LARGE SCALE GENOMIC DNA]</scope>
    <source>
        <strain evidence="5 6">DSM 27194</strain>
    </source>
</reference>
<dbReference type="PROSITE" id="PS00463">
    <property type="entry name" value="ZN2_CY6_FUNGAL_1"/>
    <property type="match status" value="1"/>
</dbReference>
<comment type="subcellular location">
    <subcellularLocation>
        <location evidence="1">Nucleus</location>
    </subcellularLocation>
</comment>
<feature type="domain" description="Zn(2)-C6 fungal-type" evidence="4">
    <location>
        <begin position="17"/>
        <end position="47"/>
    </location>
</feature>
<evidence type="ECO:0000259" key="4">
    <source>
        <dbReference type="PROSITE" id="PS50048"/>
    </source>
</evidence>
<dbReference type="InterPro" id="IPR036864">
    <property type="entry name" value="Zn2-C6_fun-type_DNA-bd_sf"/>
</dbReference>
<dbReference type="OrthoDB" id="5419315at2759"/>
<evidence type="ECO:0000256" key="1">
    <source>
        <dbReference type="ARBA" id="ARBA00004123"/>
    </source>
</evidence>
<dbReference type="Pfam" id="PF11951">
    <property type="entry name" value="Fungal_trans_2"/>
    <property type="match status" value="1"/>
</dbReference>
<dbReference type="GO" id="GO:0008270">
    <property type="term" value="F:zinc ion binding"/>
    <property type="evidence" value="ECO:0007669"/>
    <property type="project" value="InterPro"/>
</dbReference>
<dbReference type="PANTHER" id="PTHR37534">
    <property type="entry name" value="TRANSCRIPTIONAL ACTIVATOR PROTEIN UGA3"/>
    <property type="match status" value="1"/>
</dbReference>
<dbReference type="InterPro" id="IPR021858">
    <property type="entry name" value="Fun_TF"/>
</dbReference>
<dbReference type="PANTHER" id="PTHR37534:SF20">
    <property type="entry name" value="PRO1A C6 ZINK-FINGER PROTEIN"/>
    <property type="match status" value="1"/>
</dbReference>
<keyword evidence="6" id="KW-1185">Reference proteome</keyword>
<dbReference type="CDD" id="cd12148">
    <property type="entry name" value="fungal_TF_MHR"/>
    <property type="match status" value="1"/>
</dbReference>
<protein>
    <recommendedName>
        <fullName evidence="4">Zn(2)-C6 fungal-type domain-containing protein</fullName>
    </recommendedName>
</protein>
<sequence>MSSTAADEYQLQRSRNGCLTCRTRRVKCDEGRPVCERCRVGGRDCAYGPDKPLNPRKRRRKVLGVSTAPSTPPNDRAASPPNAVAGPSTASAVHSTPSSSVALMAAVAATAPRAPIPPPAALTGDIDWISGRTRMSLMLDASLLSSFFPRFDEMATFRYYIEHAEDLIAFLGPYNQGGQFNPWVSIHAPLVFRHAPGTTDAIRTAIVAVGAVRLQYVDDPLNQRVAQRIATDARDRVLQLLRDILTGPERYPDEIEGALAAMLSCTVACTLAADNGWEDMLAKAVALIDRVGGAEKLCANLPKNQFSATRFVLEQLAVRDVIACMTLGRRPCILRQPFEPWFFEIERWSGKDVEWESIERQFGVTRGMVDVMARACSLIGVARERIALEGAASGNPPREIQDAANGLLAELQVWDHGFNYTPYHVRTQYGNHCYRHGMRIALMRDVLGLDQDNERIVSCAHAIIELARELDFEKGPSMNWLLWPLMLAGFHLGSDMEMRTACLSLLEYPGPHMCFDSRAGIRLLKEFWEQQDAHSPGQLSHWQK</sequence>
<organism evidence="5 6">
    <name type="scientific">Apiotrichum porosum</name>
    <dbReference type="NCBI Taxonomy" id="105984"/>
    <lineage>
        <taxon>Eukaryota</taxon>
        <taxon>Fungi</taxon>
        <taxon>Dikarya</taxon>
        <taxon>Basidiomycota</taxon>
        <taxon>Agaricomycotina</taxon>
        <taxon>Tremellomycetes</taxon>
        <taxon>Trichosporonales</taxon>
        <taxon>Trichosporonaceae</taxon>
        <taxon>Apiotrichum</taxon>
    </lineage>
</organism>
<dbReference type="STRING" id="105984.A0A427XT66"/>
<evidence type="ECO:0000256" key="2">
    <source>
        <dbReference type="ARBA" id="ARBA00023242"/>
    </source>
</evidence>
<feature type="region of interest" description="Disordered" evidence="3">
    <location>
        <begin position="46"/>
        <end position="92"/>
    </location>
</feature>
<dbReference type="InterPro" id="IPR001138">
    <property type="entry name" value="Zn2Cys6_DnaBD"/>
</dbReference>
<evidence type="ECO:0000313" key="5">
    <source>
        <dbReference type="EMBL" id="RSH82007.1"/>
    </source>
</evidence>
<gene>
    <name evidence="5" type="ORF">EHS24_008210</name>
</gene>
<name>A0A427XT66_9TREE</name>
<dbReference type="CDD" id="cd00067">
    <property type="entry name" value="GAL4"/>
    <property type="match status" value="1"/>
</dbReference>
<dbReference type="GeneID" id="39592753"/>
<dbReference type="GO" id="GO:0000981">
    <property type="term" value="F:DNA-binding transcription factor activity, RNA polymerase II-specific"/>
    <property type="evidence" value="ECO:0007669"/>
    <property type="project" value="InterPro"/>
</dbReference>
<evidence type="ECO:0000313" key="6">
    <source>
        <dbReference type="Proteomes" id="UP000279236"/>
    </source>
</evidence>
<evidence type="ECO:0000256" key="3">
    <source>
        <dbReference type="SAM" id="MobiDB-lite"/>
    </source>
</evidence>